<evidence type="ECO:0000313" key="3">
    <source>
        <dbReference type="Proteomes" id="UP001157006"/>
    </source>
</evidence>
<reference evidence="2 3" key="1">
    <citation type="submission" date="2023-01" db="EMBL/GenBank/DDBJ databases">
        <authorList>
            <person name="Kreplak J."/>
        </authorList>
    </citation>
    <scope>NUCLEOTIDE SEQUENCE [LARGE SCALE GENOMIC DNA]</scope>
</reference>
<accession>A0AAV0ZIH7</accession>
<feature type="region of interest" description="Disordered" evidence="1">
    <location>
        <begin position="126"/>
        <end position="163"/>
    </location>
</feature>
<organism evidence="2 3">
    <name type="scientific">Vicia faba</name>
    <name type="common">Broad bean</name>
    <name type="synonym">Faba vulgaris</name>
    <dbReference type="NCBI Taxonomy" id="3906"/>
    <lineage>
        <taxon>Eukaryota</taxon>
        <taxon>Viridiplantae</taxon>
        <taxon>Streptophyta</taxon>
        <taxon>Embryophyta</taxon>
        <taxon>Tracheophyta</taxon>
        <taxon>Spermatophyta</taxon>
        <taxon>Magnoliopsida</taxon>
        <taxon>eudicotyledons</taxon>
        <taxon>Gunneridae</taxon>
        <taxon>Pentapetalae</taxon>
        <taxon>rosids</taxon>
        <taxon>fabids</taxon>
        <taxon>Fabales</taxon>
        <taxon>Fabaceae</taxon>
        <taxon>Papilionoideae</taxon>
        <taxon>50 kb inversion clade</taxon>
        <taxon>NPAAA clade</taxon>
        <taxon>Hologalegina</taxon>
        <taxon>IRL clade</taxon>
        <taxon>Fabeae</taxon>
        <taxon>Vicia</taxon>
    </lineage>
</organism>
<evidence type="ECO:0000313" key="2">
    <source>
        <dbReference type="EMBL" id="CAI8596547.1"/>
    </source>
</evidence>
<keyword evidence="3" id="KW-1185">Reference proteome</keyword>
<dbReference type="EMBL" id="OX451737">
    <property type="protein sequence ID" value="CAI8596547.1"/>
    <property type="molecule type" value="Genomic_DNA"/>
</dbReference>
<sequence>MGETCRNGRTSTLQIPIGVDHIGSFSGVDMDNEMDTNYASDELCSSDPDASDQENELKYPRFKMKELDKNYKFKVGLEFGSCWSGKAASKKSLYEFKEEIIERSVLNGHTMNDLLVLWLYQDPEAQKRERKPKKTATGEPSRNTTQEQPQPTEFVPPIQEHPQPQPIITQLDIDPEFEMFTANIGTKFETTQPQPNVNDFASQTTEIVLVPAIQTTPISTAQTAHVPTIAHDSSITLSAPDYILSAHRGHSLKNALYKYWRRVFICLLYSSCGSNFICSLHETDAQKARSS</sequence>
<evidence type="ECO:0000256" key="1">
    <source>
        <dbReference type="SAM" id="MobiDB-lite"/>
    </source>
</evidence>
<name>A0AAV0ZIH7_VICFA</name>
<dbReference type="AlphaFoldDB" id="A0AAV0ZIH7"/>
<protein>
    <submittedName>
        <fullName evidence="2">Uncharacterized protein</fullName>
    </submittedName>
</protein>
<proteinExistence type="predicted"/>
<gene>
    <name evidence="2" type="ORF">VFH_II040240</name>
</gene>
<feature type="compositionally biased region" description="Polar residues" evidence="1">
    <location>
        <begin position="138"/>
        <end position="151"/>
    </location>
</feature>
<dbReference type="Proteomes" id="UP001157006">
    <property type="component" value="Chromosome 2"/>
</dbReference>